<dbReference type="Proteomes" id="UP000634136">
    <property type="component" value="Unassembled WGS sequence"/>
</dbReference>
<dbReference type="AlphaFoldDB" id="A0A834WVI3"/>
<reference evidence="1" key="1">
    <citation type="submission" date="2020-09" db="EMBL/GenBank/DDBJ databases">
        <title>Genome-Enabled Discovery of Anthraquinone Biosynthesis in Senna tora.</title>
        <authorList>
            <person name="Kang S.-H."/>
            <person name="Pandey R.P."/>
            <person name="Lee C.-M."/>
            <person name="Sim J.-S."/>
            <person name="Jeong J.-T."/>
            <person name="Choi B.-S."/>
            <person name="Jung M."/>
            <person name="Ginzburg D."/>
            <person name="Zhao K."/>
            <person name="Won S.Y."/>
            <person name="Oh T.-J."/>
            <person name="Yu Y."/>
            <person name="Kim N.-H."/>
            <person name="Lee O.R."/>
            <person name="Lee T.-H."/>
            <person name="Bashyal P."/>
            <person name="Kim T.-S."/>
            <person name="Lee W.-H."/>
            <person name="Kawkins C."/>
            <person name="Kim C.-K."/>
            <person name="Kim J.S."/>
            <person name="Ahn B.O."/>
            <person name="Rhee S.Y."/>
            <person name="Sohng J.K."/>
        </authorList>
    </citation>
    <scope>NUCLEOTIDE SEQUENCE</scope>
    <source>
        <tissue evidence="1">Leaf</tissue>
    </source>
</reference>
<protein>
    <submittedName>
        <fullName evidence="1">Uncharacterized protein</fullName>
    </submittedName>
</protein>
<sequence>MKGGGDGLEGRDSRFWGMVWWGFWVWIEREGNGFGKGENTEEGFEGGWVTVLVEGCDGVHSFGGGRGMGRFGGVVEDGMVGVWVLVLVKGLGEREDGMVWFWGRWGTV</sequence>
<name>A0A834WVI3_9FABA</name>
<evidence type="ECO:0000313" key="1">
    <source>
        <dbReference type="EMBL" id="KAF7833256.1"/>
    </source>
</evidence>
<dbReference type="EMBL" id="JAAIUW010000005">
    <property type="protein sequence ID" value="KAF7833256.1"/>
    <property type="molecule type" value="Genomic_DNA"/>
</dbReference>
<proteinExistence type="predicted"/>
<comment type="caution">
    <text evidence="1">The sequence shown here is derived from an EMBL/GenBank/DDBJ whole genome shotgun (WGS) entry which is preliminary data.</text>
</comment>
<gene>
    <name evidence="1" type="ORF">G2W53_015589</name>
</gene>
<keyword evidence="2" id="KW-1185">Reference proteome</keyword>
<accession>A0A834WVI3</accession>
<evidence type="ECO:0000313" key="2">
    <source>
        <dbReference type="Proteomes" id="UP000634136"/>
    </source>
</evidence>
<organism evidence="1 2">
    <name type="scientific">Senna tora</name>
    <dbReference type="NCBI Taxonomy" id="362788"/>
    <lineage>
        <taxon>Eukaryota</taxon>
        <taxon>Viridiplantae</taxon>
        <taxon>Streptophyta</taxon>
        <taxon>Embryophyta</taxon>
        <taxon>Tracheophyta</taxon>
        <taxon>Spermatophyta</taxon>
        <taxon>Magnoliopsida</taxon>
        <taxon>eudicotyledons</taxon>
        <taxon>Gunneridae</taxon>
        <taxon>Pentapetalae</taxon>
        <taxon>rosids</taxon>
        <taxon>fabids</taxon>
        <taxon>Fabales</taxon>
        <taxon>Fabaceae</taxon>
        <taxon>Caesalpinioideae</taxon>
        <taxon>Cassia clade</taxon>
        <taxon>Senna</taxon>
    </lineage>
</organism>